<protein>
    <submittedName>
        <fullName evidence="2">Uncharacterized protein</fullName>
    </submittedName>
</protein>
<dbReference type="GeneID" id="126887239"/>
<evidence type="ECO:0000256" key="1">
    <source>
        <dbReference type="SAM" id="MobiDB-lite"/>
    </source>
</evidence>
<dbReference type="Proteomes" id="UP001652700">
    <property type="component" value="Unplaced"/>
</dbReference>
<evidence type="ECO:0000313" key="2">
    <source>
        <dbReference type="EnsemblMetazoa" id="XP_050510604.1"/>
    </source>
</evidence>
<dbReference type="EnsemblMetazoa" id="XM_050654647.1">
    <property type="protein sequence ID" value="XP_050510604.1"/>
    <property type="gene ID" value="LOC126887239"/>
</dbReference>
<reference evidence="2" key="1">
    <citation type="submission" date="2025-05" db="UniProtKB">
        <authorList>
            <consortium name="EnsemblMetazoa"/>
        </authorList>
    </citation>
    <scope>IDENTIFICATION</scope>
</reference>
<dbReference type="RefSeq" id="XP_050510604.1">
    <property type="nucleotide sequence ID" value="XM_050654647.1"/>
</dbReference>
<keyword evidence="3" id="KW-1185">Reference proteome</keyword>
<accession>A0ABM5KK73</accession>
<organism evidence="2 3">
    <name type="scientific">Diabrotica virgifera virgifera</name>
    <name type="common">western corn rootworm</name>
    <dbReference type="NCBI Taxonomy" id="50390"/>
    <lineage>
        <taxon>Eukaryota</taxon>
        <taxon>Metazoa</taxon>
        <taxon>Ecdysozoa</taxon>
        <taxon>Arthropoda</taxon>
        <taxon>Hexapoda</taxon>
        <taxon>Insecta</taxon>
        <taxon>Pterygota</taxon>
        <taxon>Neoptera</taxon>
        <taxon>Endopterygota</taxon>
        <taxon>Coleoptera</taxon>
        <taxon>Polyphaga</taxon>
        <taxon>Cucujiformia</taxon>
        <taxon>Chrysomeloidea</taxon>
        <taxon>Chrysomelidae</taxon>
        <taxon>Galerucinae</taxon>
        <taxon>Diabroticina</taxon>
        <taxon>Diabroticites</taxon>
        <taxon>Diabrotica</taxon>
    </lineage>
</organism>
<proteinExistence type="predicted"/>
<feature type="region of interest" description="Disordered" evidence="1">
    <location>
        <begin position="508"/>
        <end position="529"/>
    </location>
</feature>
<name>A0ABM5KK73_DIAVI</name>
<evidence type="ECO:0000313" key="3">
    <source>
        <dbReference type="Proteomes" id="UP001652700"/>
    </source>
</evidence>
<sequence length="1236" mass="144831">MGDHVDFATRFHNLDGDLKGERSKSLFNLLKTTVFENDSQLDSALKSLKPKSYQENLFYIDTLIYFKRSNDLIEILKGGNDVHISKILKQTWFFQNIFNDVEAEIFVSEFLPHLSYGVKKKFLKRISNHWNEQKIDSLFEALQKKYGLPMALLILHKCSPTKINTVIEEYALKLTSNQVLNIYNKSEELFIFYMKIRKQYNSTKGIYNDEKVLKHVAIKNPQLLLKLQCNGNIYLHGVGKRTSKNILNVVNDDLLKDTKNYLRFLKKGIVIRKLGKNFETVFKNQFPNQLSHINIFDSCMLLNYYPKNRRWDLLNQTFTEKFNGQELTYLLLNLRSMMKMKLNPPKDIIVLWAEVHYKEQKEDCNKFLKYYPPSKAIPMLKEKVNVTSDINGRLSLVRLMIEACGESKDLDSLGEVLKYFCFRHRNEDTSFRKQVLSSVRDNFKLEDLNENHWKYIDEQIHILRVQKKLYLKENGDFIEKHLEYLVQNGKDYKSLLTDYFKDMVKEGRRDSANTPGHGAARRRSQNSRKGAVVRSVYTISSRDYGYKDLSLRKRLYIDMIEILDDVVNGVKSDRDSKQCKLDFLQTILKFCQENPEYCIKIADFPVLVQLIHESFSTNCRDDNEIIANVILYNAKFPQYAVECDTDVFQLMREYIDENKSLGSFRRMFSKILFTKDRDDFANKLLKFYCENYFEGFPDVSIVGWFLQNEPKVLSPYMSIVALNYNRYLSFPTYKLLKQYSHLGYDKAVSDSIIARFDSGKVDSIKLRLSHLSILLSTDDFVTFISERYLPKKVKLDLMDDEMREIYKAQCEVAKQLANVDEPYKMLPTIMIFCKGDYLQSALPSLQKAFYRSPERVLYSYVKAMSKQAVSVRKHAIFFSCEILDKQHTLQVLTNTKESNVSSLKYLFSATLKYFLKNPSEELLDKVIESMNNIDINDKQTLDSLKSVTVPVKYRAQYIEKCWKYFESLKSKGVKVTEYLNSFLSPFYMTADILSILSGTFITNIIKSYFPAGEERLDDIDEFVVRVLQTRVGERNGNFQIVFHMLSKFSNTTRTLFFKTFIDYIHARPDQQLLLVTMFAESWHKNFSLIDSFDEHIILKLISFKSENSSVDDLAAKTVNYLEQLITEFGPHSFDHFNEQFKTAFSYIYLVEEYTFYLAILKYKATPTTCALVLNNVINLSDDDDEKLRNTFNDIINIIKNVDTPIVRINLKSFLVDHQVNQIVTKKRKGAKRLRRR</sequence>